<keyword evidence="3 8" id="KW-0812">Transmembrane</keyword>
<dbReference type="NCBIfam" id="TIGR00077">
    <property type="entry name" value="lspA"/>
    <property type="match status" value="1"/>
</dbReference>
<dbReference type="InterPro" id="IPR001872">
    <property type="entry name" value="Peptidase_A8"/>
</dbReference>
<evidence type="ECO:0000256" key="2">
    <source>
        <dbReference type="ARBA" id="ARBA00022670"/>
    </source>
</evidence>
<name>A0A484QI23_9ZZZZ</name>
<evidence type="ECO:0000256" key="8">
    <source>
        <dbReference type="SAM" id="Phobius"/>
    </source>
</evidence>
<reference evidence="9" key="1">
    <citation type="submission" date="2019-03" db="EMBL/GenBank/DDBJ databases">
        <authorList>
            <person name="Danneels B."/>
        </authorList>
    </citation>
    <scope>NUCLEOTIDE SEQUENCE</scope>
</reference>
<dbReference type="PRINTS" id="PR00781">
    <property type="entry name" value="LIPOSIGPTASE"/>
</dbReference>
<dbReference type="AlphaFoldDB" id="A0A484QI23"/>
<dbReference type="HAMAP" id="MF_00161">
    <property type="entry name" value="LspA"/>
    <property type="match status" value="1"/>
</dbReference>
<protein>
    <submittedName>
        <fullName evidence="9">Lipoprotein signal peptidase</fullName>
        <ecNumber evidence="9">3.4.23.36</ecNumber>
    </submittedName>
</protein>
<gene>
    <name evidence="9" type="ORF">BER2_1823</name>
</gene>
<dbReference type="EMBL" id="CAADIH010000006">
    <property type="protein sequence ID" value="VFR38068.1"/>
    <property type="molecule type" value="Genomic_DNA"/>
</dbReference>
<dbReference type="Pfam" id="PF01252">
    <property type="entry name" value="Peptidase_A8"/>
    <property type="match status" value="1"/>
</dbReference>
<feature type="transmembrane region" description="Helical" evidence="8">
    <location>
        <begin position="40"/>
        <end position="61"/>
    </location>
</feature>
<sequence>MSAPGRPKGEDRSAQHAGNPMSGPAPAGQADGAPARRPALWPWLALALAIILVDQWTKVYFDSALQYGERINLLPIFDFTLLYNRGAAFSFLSTAGGWQRWLFTALGVGAAVFILWLLHRNRGQFRFCLALSMILGGALGNVIDRTQHGHVIDFLLFYWRDWYYPAFNVADIGIVCGAILLVLDEILRARSAQKKG</sequence>
<dbReference type="EC" id="3.4.23.36" evidence="9"/>
<dbReference type="GO" id="GO:0016020">
    <property type="term" value="C:membrane"/>
    <property type="evidence" value="ECO:0007669"/>
    <property type="project" value="InterPro"/>
</dbReference>
<keyword evidence="1" id="KW-1003">Cell membrane</keyword>
<keyword evidence="6 8" id="KW-0472">Membrane</keyword>
<feature type="region of interest" description="Disordered" evidence="7">
    <location>
        <begin position="1"/>
        <end position="33"/>
    </location>
</feature>
<dbReference type="GO" id="GO:0004190">
    <property type="term" value="F:aspartic-type endopeptidase activity"/>
    <property type="evidence" value="ECO:0007669"/>
    <property type="project" value="UniProtKB-EC"/>
</dbReference>
<keyword evidence="2" id="KW-0645">Protease</keyword>
<dbReference type="PANTHER" id="PTHR33695:SF1">
    <property type="entry name" value="LIPOPROTEIN SIGNAL PEPTIDASE"/>
    <property type="match status" value="1"/>
</dbReference>
<accession>A0A484QI23</accession>
<organism evidence="9">
    <name type="scientific">plant metagenome</name>
    <dbReference type="NCBI Taxonomy" id="1297885"/>
    <lineage>
        <taxon>unclassified sequences</taxon>
        <taxon>metagenomes</taxon>
        <taxon>organismal metagenomes</taxon>
    </lineage>
</organism>
<evidence type="ECO:0000313" key="9">
    <source>
        <dbReference type="EMBL" id="VFR38068.1"/>
    </source>
</evidence>
<evidence type="ECO:0000256" key="3">
    <source>
        <dbReference type="ARBA" id="ARBA00022692"/>
    </source>
</evidence>
<evidence type="ECO:0000256" key="1">
    <source>
        <dbReference type="ARBA" id="ARBA00022475"/>
    </source>
</evidence>
<keyword evidence="9" id="KW-0449">Lipoprotein</keyword>
<evidence type="ECO:0000256" key="6">
    <source>
        <dbReference type="ARBA" id="ARBA00023136"/>
    </source>
</evidence>
<evidence type="ECO:0000256" key="5">
    <source>
        <dbReference type="ARBA" id="ARBA00022989"/>
    </source>
</evidence>
<evidence type="ECO:0000256" key="7">
    <source>
        <dbReference type="SAM" id="MobiDB-lite"/>
    </source>
</evidence>
<dbReference type="PANTHER" id="PTHR33695">
    <property type="entry name" value="LIPOPROTEIN SIGNAL PEPTIDASE"/>
    <property type="match status" value="1"/>
</dbReference>
<feature type="transmembrane region" description="Helical" evidence="8">
    <location>
        <begin position="98"/>
        <end position="118"/>
    </location>
</feature>
<keyword evidence="4 9" id="KW-0378">Hydrolase</keyword>
<keyword evidence="5 8" id="KW-1133">Transmembrane helix</keyword>
<dbReference type="GO" id="GO:0006508">
    <property type="term" value="P:proteolysis"/>
    <property type="evidence" value="ECO:0007669"/>
    <property type="project" value="UniProtKB-KW"/>
</dbReference>
<feature type="transmembrane region" description="Helical" evidence="8">
    <location>
        <begin position="125"/>
        <end position="143"/>
    </location>
</feature>
<evidence type="ECO:0000256" key="4">
    <source>
        <dbReference type="ARBA" id="ARBA00022801"/>
    </source>
</evidence>
<feature type="transmembrane region" description="Helical" evidence="8">
    <location>
        <begin position="163"/>
        <end position="183"/>
    </location>
</feature>
<feature type="compositionally biased region" description="Low complexity" evidence="7">
    <location>
        <begin position="24"/>
        <end position="33"/>
    </location>
</feature>
<proteinExistence type="inferred from homology"/>